<evidence type="ECO:0000256" key="4">
    <source>
        <dbReference type="ARBA" id="ARBA00022989"/>
    </source>
</evidence>
<evidence type="ECO:0000256" key="1">
    <source>
        <dbReference type="ARBA" id="ARBA00004651"/>
    </source>
</evidence>
<keyword evidence="4 6" id="KW-1133">Transmembrane helix</keyword>
<evidence type="ECO:0000256" key="2">
    <source>
        <dbReference type="ARBA" id="ARBA00022475"/>
    </source>
</evidence>
<feature type="domain" description="Cardiolipin synthase N-terminal" evidence="7">
    <location>
        <begin position="11"/>
        <end position="53"/>
    </location>
</feature>
<evidence type="ECO:0000256" key="5">
    <source>
        <dbReference type="ARBA" id="ARBA00023136"/>
    </source>
</evidence>
<sequence>MRTILYILEIIIFVYITIDVWRSPASVAKKVIWTVVAFLFSIITLIVWLVWGRKNAYQGSTV</sequence>
<evidence type="ECO:0000313" key="9">
    <source>
        <dbReference type="Proteomes" id="UP000649179"/>
    </source>
</evidence>
<dbReference type="AlphaFoldDB" id="A0A917BI17"/>
<dbReference type="Proteomes" id="UP000649179">
    <property type="component" value="Unassembled WGS sequence"/>
</dbReference>
<reference evidence="8" key="1">
    <citation type="journal article" date="2014" name="Int. J. Syst. Evol. Microbiol.">
        <title>Complete genome sequence of Corynebacterium casei LMG S-19264T (=DSM 44701T), isolated from a smear-ripened cheese.</title>
        <authorList>
            <consortium name="US DOE Joint Genome Institute (JGI-PGF)"/>
            <person name="Walter F."/>
            <person name="Albersmeier A."/>
            <person name="Kalinowski J."/>
            <person name="Ruckert C."/>
        </authorList>
    </citation>
    <scope>NUCLEOTIDE SEQUENCE</scope>
    <source>
        <strain evidence="8">CGMCC 1.16067</strain>
    </source>
</reference>
<gene>
    <name evidence="8" type="ORF">GCM10011519_20750</name>
</gene>
<feature type="transmembrane region" description="Helical" evidence="6">
    <location>
        <begin position="31"/>
        <end position="51"/>
    </location>
</feature>
<feature type="transmembrane region" description="Helical" evidence="6">
    <location>
        <begin position="5"/>
        <end position="25"/>
    </location>
</feature>
<dbReference type="Pfam" id="PF13396">
    <property type="entry name" value="PLDc_N"/>
    <property type="match status" value="1"/>
</dbReference>
<accession>A0A917BI17</accession>
<reference evidence="8" key="2">
    <citation type="submission" date="2020-09" db="EMBL/GenBank/DDBJ databases">
        <authorList>
            <person name="Sun Q."/>
            <person name="Zhou Y."/>
        </authorList>
    </citation>
    <scope>NUCLEOTIDE SEQUENCE</scope>
    <source>
        <strain evidence="8">CGMCC 1.16067</strain>
    </source>
</reference>
<comment type="subcellular location">
    <subcellularLocation>
        <location evidence="1">Cell membrane</location>
        <topology evidence="1">Multi-pass membrane protein</topology>
    </subcellularLocation>
</comment>
<evidence type="ECO:0000256" key="3">
    <source>
        <dbReference type="ARBA" id="ARBA00022692"/>
    </source>
</evidence>
<protein>
    <recommendedName>
        <fullName evidence="7">Cardiolipin synthase N-terminal domain-containing protein</fullName>
    </recommendedName>
</protein>
<comment type="caution">
    <text evidence="8">The sequence shown here is derived from an EMBL/GenBank/DDBJ whole genome shotgun (WGS) entry which is preliminary data.</text>
</comment>
<dbReference type="RefSeq" id="WP_188779704.1">
    <property type="nucleotide sequence ID" value="NZ_BMKQ01000001.1"/>
</dbReference>
<dbReference type="EMBL" id="BMKQ01000001">
    <property type="protein sequence ID" value="GGF46605.1"/>
    <property type="molecule type" value="Genomic_DNA"/>
</dbReference>
<keyword evidence="2" id="KW-1003">Cell membrane</keyword>
<dbReference type="InterPro" id="IPR027379">
    <property type="entry name" value="CLS_N"/>
</dbReference>
<dbReference type="GO" id="GO:0005886">
    <property type="term" value="C:plasma membrane"/>
    <property type="evidence" value="ECO:0007669"/>
    <property type="project" value="UniProtKB-SubCell"/>
</dbReference>
<evidence type="ECO:0000256" key="6">
    <source>
        <dbReference type="SAM" id="Phobius"/>
    </source>
</evidence>
<organism evidence="8 9">
    <name type="scientific">Marmoricola endophyticus</name>
    <dbReference type="NCBI Taxonomy" id="2040280"/>
    <lineage>
        <taxon>Bacteria</taxon>
        <taxon>Bacillati</taxon>
        <taxon>Actinomycetota</taxon>
        <taxon>Actinomycetes</taxon>
        <taxon>Propionibacteriales</taxon>
        <taxon>Nocardioidaceae</taxon>
        <taxon>Marmoricola</taxon>
    </lineage>
</organism>
<keyword evidence="9" id="KW-1185">Reference proteome</keyword>
<evidence type="ECO:0000259" key="7">
    <source>
        <dbReference type="Pfam" id="PF13396"/>
    </source>
</evidence>
<keyword evidence="3 6" id="KW-0812">Transmembrane</keyword>
<evidence type="ECO:0000313" key="8">
    <source>
        <dbReference type="EMBL" id="GGF46605.1"/>
    </source>
</evidence>
<name>A0A917BI17_9ACTN</name>
<keyword evidence="5 6" id="KW-0472">Membrane</keyword>
<proteinExistence type="predicted"/>